<dbReference type="GO" id="GO:0032259">
    <property type="term" value="P:methylation"/>
    <property type="evidence" value="ECO:0007669"/>
    <property type="project" value="UniProtKB-KW"/>
</dbReference>
<accession>A0A844ZS19</accession>
<keyword evidence="2" id="KW-0489">Methyltransferase</keyword>
<feature type="domain" description="Methyltransferase FkbM" evidence="1">
    <location>
        <begin position="192"/>
        <end position="366"/>
    </location>
</feature>
<dbReference type="InterPro" id="IPR006342">
    <property type="entry name" value="FkbM_mtfrase"/>
</dbReference>
<dbReference type="EMBL" id="WTYX01000001">
    <property type="protein sequence ID" value="MXO90663.1"/>
    <property type="molecule type" value="Genomic_DNA"/>
</dbReference>
<dbReference type="OrthoDB" id="7429061at2"/>
<dbReference type="AlphaFoldDB" id="A0A844ZS19"/>
<keyword evidence="2" id="KW-0808">Transferase</keyword>
<gene>
    <name evidence="2" type="ORF">GRI41_07510</name>
</gene>
<dbReference type="InterPro" id="IPR052514">
    <property type="entry name" value="SAM-dependent_MTase"/>
</dbReference>
<dbReference type="Proteomes" id="UP000442714">
    <property type="component" value="Unassembled WGS sequence"/>
</dbReference>
<protein>
    <submittedName>
        <fullName evidence="2">FkbM family methyltransferase</fullName>
    </submittedName>
</protein>
<sequence>MPEVLHKYWADVVEHVHALGFAEGAIVAKPEFEPHLSLAGTYDRFPAIDKVDVLIIHKGLIVEIPPQRLGEAIDALAVTFANEVFIVLARGGPVISFDSKHLSGWSKVLDHAFEPEENPDYELQLHKDSAGRMPATYVGDGRVLLETVYHHLMVVPGADISILPHLIRDGYFDEALTSVINGMLRPGMTFVDIGANFGTYTVIGAQIVGPQGRVVAIEPVPPIGQMLFETVAMNGFDDRCEVLRVAAGAEDGTATIFGFGSRQGGNTLLEHIADDARDKLGQEVTQHEVPVRTLDGIVEELELTRIDFMKIDVEGFEQQVLKGGRKTIQSMRPTLLLEWHACFFDERGNDPRAYYDVLTEDLGYELFRVESGGKIRKAKFDRLVSSPFSDILAKPKD</sequence>
<evidence type="ECO:0000313" key="2">
    <source>
        <dbReference type="EMBL" id="MXO90663.1"/>
    </source>
</evidence>
<proteinExistence type="predicted"/>
<dbReference type="Gene3D" id="3.40.50.150">
    <property type="entry name" value="Vaccinia Virus protein VP39"/>
    <property type="match status" value="1"/>
</dbReference>
<evidence type="ECO:0000259" key="1">
    <source>
        <dbReference type="Pfam" id="PF05050"/>
    </source>
</evidence>
<evidence type="ECO:0000313" key="3">
    <source>
        <dbReference type="Proteomes" id="UP000442714"/>
    </source>
</evidence>
<dbReference type="GO" id="GO:0008168">
    <property type="term" value="F:methyltransferase activity"/>
    <property type="evidence" value="ECO:0007669"/>
    <property type="project" value="UniProtKB-KW"/>
</dbReference>
<dbReference type="RefSeq" id="WP_160604118.1">
    <property type="nucleotide sequence ID" value="NZ_WTYX01000001.1"/>
</dbReference>
<name>A0A844ZS19_9SPHN</name>
<keyword evidence="3" id="KW-1185">Reference proteome</keyword>
<comment type="caution">
    <text evidence="2">The sequence shown here is derived from an EMBL/GenBank/DDBJ whole genome shotgun (WGS) entry which is preliminary data.</text>
</comment>
<dbReference type="InterPro" id="IPR029063">
    <property type="entry name" value="SAM-dependent_MTases_sf"/>
</dbReference>
<reference evidence="2 3" key="1">
    <citation type="submission" date="2019-12" db="EMBL/GenBank/DDBJ databases">
        <title>Genomic-based taxomic classification of the family Erythrobacteraceae.</title>
        <authorList>
            <person name="Xu L."/>
        </authorList>
    </citation>
    <scope>NUCLEOTIDE SEQUENCE [LARGE SCALE GENOMIC DNA]</scope>
    <source>
        <strain evidence="2 3">KCTC 52763</strain>
    </source>
</reference>
<dbReference type="SUPFAM" id="SSF53335">
    <property type="entry name" value="S-adenosyl-L-methionine-dependent methyltransferases"/>
    <property type="match status" value="1"/>
</dbReference>
<dbReference type="PANTHER" id="PTHR34203">
    <property type="entry name" value="METHYLTRANSFERASE, FKBM FAMILY PROTEIN"/>
    <property type="match status" value="1"/>
</dbReference>
<dbReference type="Pfam" id="PF05050">
    <property type="entry name" value="Methyltransf_21"/>
    <property type="match status" value="1"/>
</dbReference>
<dbReference type="PANTHER" id="PTHR34203:SF15">
    <property type="entry name" value="SLL1173 PROTEIN"/>
    <property type="match status" value="1"/>
</dbReference>
<dbReference type="NCBIfam" id="TIGR01444">
    <property type="entry name" value="fkbM_fam"/>
    <property type="match status" value="1"/>
</dbReference>
<organism evidence="2 3">
    <name type="scientific">Pontixanthobacter aquaemixtae</name>
    <dbReference type="NCBI Taxonomy" id="1958940"/>
    <lineage>
        <taxon>Bacteria</taxon>
        <taxon>Pseudomonadati</taxon>
        <taxon>Pseudomonadota</taxon>
        <taxon>Alphaproteobacteria</taxon>
        <taxon>Sphingomonadales</taxon>
        <taxon>Erythrobacteraceae</taxon>
        <taxon>Pontixanthobacter</taxon>
    </lineage>
</organism>